<dbReference type="InterPro" id="IPR018673">
    <property type="entry name" value="DUF2141"/>
</dbReference>
<dbReference type="Pfam" id="PF09912">
    <property type="entry name" value="DUF2141"/>
    <property type="match status" value="1"/>
</dbReference>
<comment type="caution">
    <text evidence="1">The sequence shown here is derived from an EMBL/GenBank/DDBJ whole genome shotgun (WGS) entry which is preliminary data.</text>
</comment>
<sequence length="152" mass="16141">MQRTLKTLLLLTAVINLTALQEAKAVSNGSLTVTINGFKSQRGQVCLSLFSGGRGFPSSSDRAVAARCVKLENAPLTVKFDNLKAGNYAIAAFHDANGDGILNRNPLGIPTEEFGFSQNPKILTGAPKFADSAFLVAGPQTNIQIQLLNFFG</sequence>
<dbReference type="EMBL" id="JAOWRF010000069">
    <property type="protein sequence ID" value="MCV3212823.1"/>
    <property type="molecule type" value="Genomic_DNA"/>
</dbReference>
<dbReference type="RefSeq" id="WP_263744329.1">
    <property type="nucleotide sequence ID" value="NZ_JAOWRF010000069.1"/>
</dbReference>
<organism evidence="1 2">
    <name type="scientific">Plectonema radiosum NIES-515</name>
    <dbReference type="NCBI Taxonomy" id="2986073"/>
    <lineage>
        <taxon>Bacteria</taxon>
        <taxon>Bacillati</taxon>
        <taxon>Cyanobacteriota</taxon>
        <taxon>Cyanophyceae</taxon>
        <taxon>Oscillatoriophycideae</taxon>
        <taxon>Oscillatoriales</taxon>
        <taxon>Microcoleaceae</taxon>
        <taxon>Plectonema</taxon>
    </lineage>
</organism>
<dbReference type="Proteomes" id="UP001526143">
    <property type="component" value="Unassembled WGS sequence"/>
</dbReference>
<evidence type="ECO:0000313" key="1">
    <source>
        <dbReference type="EMBL" id="MCV3212823.1"/>
    </source>
</evidence>
<accession>A0ABT3AUN7</accession>
<keyword evidence="2" id="KW-1185">Reference proteome</keyword>
<protein>
    <submittedName>
        <fullName evidence="1">DUF2141 domain-containing protein</fullName>
    </submittedName>
</protein>
<proteinExistence type="predicted"/>
<evidence type="ECO:0000313" key="2">
    <source>
        <dbReference type="Proteomes" id="UP001526143"/>
    </source>
</evidence>
<gene>
    <name evidence="1" type="ORF">OGM63_04655</name>
</gene>
<reference evidence="1 2" key="1">
    <citation type="submission" date="2022-10" db="EMBL/GenBank/DDBJ databases">
        <title>Identification of biosynthetic pathway for the production of the potent trypsin inhibitor radiosumin.</title>
        <authorList>
            <person name="Fewer D.P."/>
            <person name="Delbaje E."/>
            <person name="Ouyang X."/>
            <person name="Agostino P.D."/>
            <person name="Wahlsten M."/>
            <person name="Jokela J."/>
            <person name="Permi P."/>
            <person name="Haapaniemi E."/>
            <person name="Koistinen H."/>
        </authorList>
    </citation>
    <scope>NUCLEOTIDE SEQUENCE [LARGE SCALE GENOMIC DNA]</scope>
    <source>
        <strain evidence="1 2">NIES-515</strain>
    </source>
</reference>
<name>A0ABT3AUN7_9CYAN</name>